<gene>
    <name evidence="1" type="ORF">CmeUKMEL1_13510</name>
</gene>
<dbReference type="EMBL" id="JIBK01000046">
    <property type="protein sequence ID" value="POM84661.1"/>
    <property type="molecule type" value="Genomic_DNA"/>
</dbReference>
<comment type="caution">
    <text evidence="1">The sequence shown here is derived from an EMBL/GenBank/DDBJ whole genome shotgun (WGS) entry which is preliminary data.</text>
</comment>
<name>A0A2P4Z3S6_9CRYT</name>
<evidence type="ECO:0000313" key="1">
    <source>
        <dbReference type="EMBL" id="POM84661.1"/>
    </source>
</evidence>
<reference evidence="1 2" key="1">
    <citation type="submission" date="2014-04" db="EMBL/GenBank/DDBJ databases">
        <title>Comparative Genomics of Cryptosporidium Species.</title>
        <authorList>
            <person name="Silva J.C."/>
            <person name="Su Q."/>
            <person name="Chalmers R."/>
            <person name="Chibucos M.C."/>
            <person name="Elwin K."/>
            <person name="Godinez A."/>
            <person name="Guo F."/>
            <person name="Huynh K."/>
            <person name="Orvis J."/>
            <person name="Ott S."/>
            <person name="Sadzewicz L."/>
            <person name="Sengamalay N."/>
            <person name="Shetty A."/>
            <person name="Sun M."/>
            <person name="Tallon L."/>
            <person name="Xiao L."/>
            <person name="Zhang H."/>
            <person name="Fraser C.M."/>
            <person name="Zhu G."/>
            <person name="Kissinger J."/>
            <person name="Widmer G."/>
        </authorList>
    </citation>
    <scope>NUCLEOTIDE SEQUENCE [LARGE SCALE GENOMIC DNA]</scope>
    <source>
        <strain evidence="1 2">UKMEL1</strain>
    </source>
</reference>
<sequence>MNDFDVIESQLAKINELRNQVEGIEKTNFNNVNNKTIIEKNLEISICSESTLQERYKSINLLYLVGQKKLIREIINSQSPSNLTNLIKTMINIPPIGDSIEKMACNRNTWIDESIWQLSKVSNEDDSDGTASSDENNKDKNFLEILELLNRYKYHFDSSLELSGAINLSIGMLNNSNKEESVSSSSSLK</sequence>
<dbReference type="VEuPathDB" id="CryptoDB:CmeUKMEL1_13510"/>
<keyword evidence="2" id="KW-1185">Reference proteome</keyword>
<evidence type="ECO:0000313" key="2">
    <source>
        <dbReference type="Proteomes" id="UP000236928"/>
    </source>
</evidence>
<dbReference type="Proteomes" id="UP000236928">
    <property type="component" value="Unassembled WGS sequence"/>
</dbReference>
<proteinExistence type="predicted"/>
<organism evidence="1 2">
    <name type="scientific">Cryptosporidium meleagridis</name>
    <dbReference type="NCBI Taxonomy" id="93969"/>
    <lineage>
        <taxon>Eukaryota</taxon>
        <taxon>Sar</taxon>
        <taxon>Alveolata</taxon>
        <taxon>Apicomplexa</taxon>
        <taxon>Conoidasida</taxon>
        <taxon>Coccidia</taxon>
        <taxon>Eucoccidiorida</taxon>
        <taxon>Eimeriorina</taxon>
        <taxon>Cryptosporidiidae</taxon>
        <taxon>Cryptosporidium</taxon>
    </lineage>
</organism>
<dbReference type="AlphaFoldDB" id="A0A2P4Z3S6"/>
<accession>A0A2P4Z3S6</accession>
<protein>
    <submittedName>
        <fullName evidence="1">Uncharacterized protein</fullName>
    </submittedName>
</protein>
<dbReference type="OrthoDB" id="340884at2759"/>